<evidence type="ECO:0000256" key="4">
    <source>
        <dbReference type="SAM" id="MobiDB-lite"/>
    </source>
</evidence>
<dbReference type="EMBL" id="JROU02002152">
    <property type="protein sequence ID" value="OEH74048.1"/>
    <property type="molecule type" value="Genomic_DNA"/>
</dbReference>
<dbReference type="GO" id="GO:0016887">
    <property type="term" value="F:ATP hydrolysis activity"/>
    <property type="evidence" value="ECO:0007669"/>
    <property type="project" value="InterPro"/>
</dbReference>
<evidence type="ECO:0000256" key="3">
    <source>
        <dbReference type="ARBA" id="ARBA00022840"/>
    </source>
</evidence>
<name>A0A1D3CS70_9EIME</name>
<dbReference type="GO" id="GO:0005739">
    <property type="term" value="C:mitochondrion"/>
    <property type="evidence" value="ECO:0007669"/>
    <property type="project" value="TreeGrafter"/>
</dbReference>
<dbReference type="SUPFAM" id="SSF52540">
    <property type="entry name" value="P-loop containing nucleoside triphosphate hydrolases"/>
    <property type="match status" value="1"/>
</dbReference>
<dbReference type="InterPro" id="IPR027417">
    <property type="entry name" value="P-loop_NTPase"/>
</dbReference>
<evidence type="ECO:0000256" key="2">
    <source>
        <dbReference type="ARBA" id="ARBA00022741"/>
    </source>
</evidence>
<reference evidence="5 6" key="1">
    <citation type="journal article" date="2016" name="BMC Genomics">
        <title>Comparative genomics reveals Cyclospora cayetanensis possesses coccidia-like metabolism and invasion components but unique surface antigens.</title>
        <authorList>
            <person name="Liu S."/>
            <person name="Wang L."/>
            <person name="Zheng H."/>
            <person name="Xu Z."/>
            <person name="Roellig D.M."/>
            <person name="Li N."/>
            <person name="Frace M.A."/>
            <person name="Tang K."/>
            <person name="Arrowood M.J."/>
            <person name="Moss D.M."/>
            <person name="Zhang L."/>
            <person name="Feng Y."/>
            <person name="Xiao L."/>
        </authorList>
    </citation>
    <scope>NUCLEOTIDE SEQUENCE [LARGE SCALE GENOMIC DNA]</scope>
    <source>
        <strain evidence="5 6">CHN_HEN01</strain>
    </source>
</reference>
<sequence>MMQRTTDVARRLRFNSRGTTTFLLASVKRARCIPLAAAGAPLRPEGAPQKNLLLSGPPRFLYALVRPLQQRRCMQTHPHVHESVPLPHPANQGVGPLQGAPHFTPMVKDLKKNFLEVDPDNPTRLLEYFSDLLRHGNLEPSDAQKDLMREMQALLDAIEAEQISRPDDFNLDSPGTLADTQEAPTASKPQMLAALASLWNRFIAVPPRSEGPEAPPDASKAAPIPKIRGLYIWGGVGQGKTMILDAFYDCLNSKKKMRVHFHQFMLDVQQELHHLKKEQPTVSDPLMEVARKIRHNAKVLCFDEFQVVHITDAMIMKRLFEGLFSVRVFQLKSKLLAKGGVSCRSLFYAPPRPDEVIMKQLEKAAGGPLEPGEIQVAMGRTLKVPLMRGGFAAFSFGDLCATNVGAADYLSLAARFHTLSLHSIPDLHQMDLYPNEIRRFISLIDVLYERQMEELRASLRAKFRRLGEAFDAMELVRVHAYAHGDAYNVHMFAKRCMAFRDHCLPYLQHCREAGIFTAEEWMAAATKVLGLSHSTAQCLFTIMSSDGSVPLSATRIRSLLFFHMACFDFAPPTTADLFLFSNEGEATEIMRHPAVYELNK</sequence>
<keyword evidence="2" id="KW-0547">Nucleotide-binding</keyword>
<comment type="similarity">
    <text evidence="1">Belongs to the AFG1 ATPase family.</text>
</comment>
<dbReference type="VEuPathDB" id="ToxoDB:cyc_06758"/>
<feature type="region of interest" description="Disordered" evidence="4">
    <location>
        <begin position="166"/>
        <end position="185"/>
    </location>
</feature>
<dbReference type="InParanoid" id="A0A1D3CS70"/>
<gene>
    <name evidence="5" type="ORF">cyc_06758</name>
</gene>
<accession>A0A1D3CS70</accession>
<comment type="caution">
    <text evidence="5">The sequence shown here is derived from an EMBL/GenBank/DDBJ whole genome shotgun (WGS) entry which is preliminary data.</text>
</comment>
<dbReference type="VEuPathDB" id="ToxoDB:LOC34622852"/>
<dbReference type="GO" id="GO:0005524">
    <property type="term" value="F:ATP binding"/>
    <property type="evidence" value="ECO:0007669"/>
    <property type="project" value="UniProtKB-KW"/>
</dbReference>
<dbReference type="PANTHER" id="PTHR12169:SF6">
    <property type="entry name" value="AFG1-LIKE ATPASE"/>
    <property type="match status" value="1"/>
</dbReference>
<protein>
    <submittedName>
        <fullName evidence="5">Afg1 family protein</fullName>
    </submittedName>
</protein>
<proteinExistence type="inferred from homology"/>
<dbReference type="InterPro" id="IPR005654">
    <property type="entry name" value="ATPase_AFG1-like"/>
</dbReference>
<dbReference type="Pfam" id="PF03969">
    <property type="entry name" value="AFG1_ATPase"/>
    <property type="match status" value="2"/>
</dbReference>
<dbReference type="NCBIfam" id="NF040713">
    <property type="entry name" value="ZapE"/>
    <property type="match status" value="1"/>
</dbReference>
<dbReference type="PANTHER" id="PTHR12169">
    <property type="entry name" value="ATPASE N2B"/>
    <property type="match status" value="1"/>
</dbReference>
<dbReference type="Proteomes" id="UP000095192">
    <property type="component" value="Unassembled WGS sequence"/>
</dbReference>
<evidence type="ECO:0000256" key="1">
    <source>
        <dbReference type="ARBA" id="ARBA00010322"/>
    </source>
</evidence>
<dbReference type="Gene3D" id="3.40.50.300">
    <property type="entry name" value="P-loop containing nucleotide triphosphate hydrolases"/>
    <property type="match status" value="1"/>
</dbReference>
<evidence type="ECO:0000313" key="5">
    <source>
        <dbReference type="EMBL" id="OEH74048.1"/>
    </source>
</evidence>
<keyword evidence="6" id="KW-1185">Reference proteome</keyword>
<dbReference type="AlphaFoldDB" id="A0A1D3CS70"/>
<evidence type="ECO:0000313" key="6">
    <source>
        <dbReference type="Proteomes" id="UP000095192"/>
    </source>
</evidence>
<keyword evidence="3" id="KW-0067">ATP-binding</keyword>
<organism evidence="5 6">
    <name type="scientific">Cyclospora cayetanensis</name>
    <dbReference type="NCBI Taxonomy" id="88456"/>
    <lineage>
        <taxon>Eukaryota</taxon>
        <taxon>Sar</taxon>
        <taxon>Alveolata</taxon>
        <taxon>Apicomplexa</taxon>
        <taxon>Conoidasida</taxon>
        <taxon>Coccidia</taxon>
        <taxon>Eucoccidiorida</taxon>
        <taxon>Eimeriorina</taxon>
        <taxon>Eimeriidae</taxon>
        <taxon>Cyclospora</taxon>
    </lineage>
</organism>